<dbReference type="InterPro" id="IPR009056">
    <property type="entry name" value="Cyt_c-like_dom"/>
</dbReference>
<dbReference type="PROSITE" id="PS51257">
    <property type="entry name" value="PROKAR_LIPOPROTEIN"/>
    <property type="match status" value="1"/>
</dbReference>
<feature type="binding site" description="covalent" evidence="8">
    <location>
        <position position="215"/>
    </location>
    <ligand>
        <name>heme c</name>
        <dbReference type="ChEBI" id="CHEBI:61717"/>
        <label>2</label>
    </ligand>
</feature>
<evidence type="ECO:0000256" key="7">
    <source>
        <dbReference type="ARBA" id="ARBA00023004"/>
    </source>
</evidence>
<dbReference type="InterPro" id="IPR036909">
    <property type="entry name" value="Cyt_c-like_dom_sf"/>
</dbReference>
<sequence length="338" mass="37548">MRSWFVIGAVVLAGCRGGTEVPEPQGTRFVAPAHFPPVTYTFARNPVTEAGFQLGRMLFYDPILSRDSTVSCASCHLQAKAFTDPIHRLSVGVDDRRGTRNAPAIQNLAFREHFFWDGGVGHVDFISVNPIENEVEMDEAMGRVVQKLRRHADYVARFRRAFGTDSLDSRQVLHALSQFMVMLVSADAPYDRAMRGEALLTTTEAAGQRLFLQACGSCHPPPLFTDDAFRNNGLDTDFAGDPGRARITELPEDRGKFHVPSLRNVALTAPYMHDGRFSTLDDVLDHYGRGIRASPTLDPLLHAGGTALTAEERQQLLAFLHTFTDRTFTHDARFADPF</sequence>
<keyword evidence="5" id="KW-0574">Periplasm</keyword>
<keyword evidence="7 9" id="KW-0408">Iron</keyword>
<feature type="domain" description="Cytochrome c" evidence="10">
    <location>
        <begin position="202"/>
        <end position="324"/>
    </location>
</feature>
<dbReference type="OrthoDB" id="9805202at2"/>
<comment type="subcellular location">
    <subcellularLocation>
        <location evidence="1">Periplasm</location>
    </subcellularLocation>
</comment>
<reference evidence="11 12" key="1">
    <citation type="submission" date="2016-10" db="EMBL/GenBank/DDBJ databases">
        <authorList>
            <person name="de Groot N.N."/>
        </authorList>
    </citation>
    <scope>NUCLEOTIDE SEQUENCE [LARGE SCALE GENOMIC DNA]</scope>
    <source>
        <strain evidence="11 12">DSM 25186</strain>
    </source>
</reference>
<feature type="binding site" description="axial binding residue" evidence="9">
    <location>
        <position position="219"/>
    </location>
    <ligand>
        <name>heme c</name>
        <dbReference type="ChEBI" id="CHEBI:61717"/>
        <label>2</label>
    </ligand>
    <ligandPart>
        <name>Fe</name>
        <dbReference type="ChEBI" id="CHEBI:18248"/>
    </ligandPart>
</feature>
<evidence type="ECO:0000256" key="5">
    <source>
        <dbReference type="ARBA" id="ARBA00022764"/>
    </source>
</evidence>
<keyword evidence="3 9" id="KW-0479">Metal-binding</keyword>
<keyword evidence="11" id="KW-0575">Peroxidase</keyword>
<dbReference type="SUPFAM" id="SSF46626">
    <property type="entry name" value="Cytochrome c"/>
    <property type="match status" value="2"/>
</dbReference>
<dbReference type="PANTHER" id="PTHR30600">
    <property type="entry name" value="CYTOCHROME C PEROXIDASE-RELATED"/>
    <property type="match status" value="1"/>
</dbReference>
<dbReference type="GO" id="GO:0004130">
    <property type="term" value="F:cytochrome-c peroxidase activity"/>
    <property type="evidence" value="ECO:0007669"/>
    <property type="project" value="TreeGrafter"/>
</dbReference>
<keyword evidence="12" id="KW-1185">Reference proteome</keyword>
<accession>A0A1G9W375</accession>
<dbReference type="Proteomes" id="UP000198510">
    <property type="component" value="Unassembled WGS sequence"/>
</dbReference>
<comment type="cofactor">
    <cofactor evidence="8">
        <name>heme</name>
        <dbReference type="ChEBI" id="CHEBI:30413"/>
    </cofactor>
    <text evidence="8">Binds 2 heme groups.</text>
</comment>
<evidence type="ECO:0000256" key="3">
    <source>
        <dbReference type="ARBA" id="ARBA00022723"/>
    </source>
</evidence>
<dbReference type="Gene3D" id="1.10.760.10">
    <property type="entry name" value="Cytochrome c-like domain"/>
    <property type="match status" value="2"/>
</dbReference>
<dbReference type="STRING" id="1075417.SAMN05421823_1312"/>
<proteinExistence type="predicted"/>
<dbReference type="GO" id="GO:0042597">
    <property type="term" value="C:periplasmic space"/>
    <property type="evidence" value="ECO:0007669"/>
    <property type="project" value="UniProtKB-SubCell"/>
</dbReference>
<dbReference type="GO" id="GO:0009055">
    <property type="term" value="F:electron transfer activity"/>
    <property type="evidence" value="ECO:0007669"/>
    <property type="project" value="InterPro"/>
</dbReference>
<evidence type="ECO:0000313" key="12">
    <source>
        <dbReference type="Proteomes" id="UP000198510"/>
    </source>
</evidence>
<evidence type="ECO:0000256" key="9">
    <source>
        <dbReference type="PIRSR" id="PIRSR000294-2"/>
    </source>
</evidence>
<feature type="binding site" description="covalent" evidence="8">
    <location>
        <position position="218"/>
    </location>
    <ligand>
        <name>heme c</name>
        <dbReference type="ChEBI" id="CHEBI:61717"/>
        <label>2</label>
    </ligand>
</feature>
<keyword evidence="2 8" id="KW-0349">Heme</keyword>
<dbReference type="InterPro" id="IPR026259">
    <property type="entry name" value="MauG/Cytc_peroxidase"/>
</dbReference>
<keyword evidence="6" id="KW-0560">Oxidoreductase</keyword>
<evidence type="ECO:0000256" key="4">
    <source>
        <dbReference type="ARBA" id="ARBA00022729"/>
    </source>
</evidence>
<evidence type="ECO:0000256" key="6">
    <source>
        <dbReference type="ARBA" id="ARBA00023002"/>
    </source>
</evidence>
<evidence type="ECO:0000259" key="10">
    <source>
        <dbReference type="PROSITE" id="PS51007"/>
    </source>
</evidence>
<feature type="binding site" description="covalent" evidence="8">
    <location>
        <position position="75"/>
    </location>
    <ligand>
        <name>heme c</name>
        <dbReference type="ChEBI" id="CHEBI:61717"/>
        <label>1</label>
    </ligand>
</feature>
<dbReference type="AlphaFoldDB" id="A0A1G9W375"/>
<keyword evidence="4" id="KW-0732">Signal</keyword>
<organism evidence="11 12">
    <name type="scientific">Catalinimonas alkaloidigena</name>
    <dbReference type="NCBI Taxonomy" id="1075417"/>
    <lineage>
        <taxon>Bacteria</taxon>
        <taxon>Pseudomonadati</taxon>
        <taxon>Bacteroidota</taxon>
        <taxon>Cytophagia</taxon>
        <taxon>Cytophagales</taxon>
        <taxon>Catalimonadaceae</taxon>
        <taxon>Catalinimonas</taxon>
    </lineage>
</organism>
<dbReference type="PIRSF" id="PIRSF000294">
    <property type="entry name" value="Cytochrome-c_peroxidase"/>
    <property type="match status" value="1"/>
</dbReference>
<evidence type="ECO:0000256" key="8">
    <source>
        <dbReference type="PIRSR" id="PIRSR000294-1"/>
    </source>
</evidence>
<feature type="binding site" description="axial binding residue" evidence="9">
    <location>
        <position position="76"/>
    </location>
    <ligand>
        <name>heme c</name>
        <dbReference type="ChEBI" id="CHEBI:61717"/>
        <label>1</label>
    </ligand>
    <ligandPart>
        <name>Fe</name>
        <dbReference type="ChEBI" id="CHEBI:18248"/>
    </ligandPart>
</feature>
<evidence type="ECO:0000313" key="11">
    <source>
        <dbReference type="EMBL" id="SDM78515.1"/>
    </source>
</evidence>
<dbReference type="EMBL" id="FNFO01000031">
    <property type="protein sequence ID" value="SDM78515.1"/>
    <property type="molecule type" value="Genomic_DNA"/>
</dbReference>
<protein>
    <submittedName>
        <fullName evidence="11">Cytochrome c peroxidase</fullName>
    </submittedName>
</protein>
<dbReference type="GO" id="GO:0020037">
    <property type="term" value="F:heme binding"/>
    <property type="evidence" value="ECO:0007669"/>
    <property type="project" value="InterPro"/>
</dbReference>
<comment type="PTM">
    <text evidence="8">Binds 2 heme groups per subunit.</text>
</comment>
<dbReference type="InterPro" id="IPR051395">
    <property type="entry name" value="Cytochrome_c_Peroxidase/MauG"/>
</dbReference>
<dbReference type="PROSITE" id="PS51007">
    <property type="entry name" value="CYTC"/>
    <property type="match status" value="1"/>
</dbReference>
<dbReference type="InterPro" id="IPR004852">
    <property type="entry name" value="Di-haem_cyt_c_peroxidsae"/>
</dbReference>
<name>A0A1G9W375_9BACT</name>
<gene>
    <name evidence="11" type="ORF">SAMN05421823_1312</name>
</gene>
<dbReference type="RefSeq" id="WP_089688884.1">
    <property type="nucleotide sequence ID" value="NZ_FNFO01000031.1"/>
</dbReference>
<evidence type="ECO:0000256" key="1">
    <source>
        <dbReference type="ARBA" id="ARBA00004418"/>
    </source>
</evidence>
<dbReference type="GO" id="GO:0046872">
    <property type="term" value="F:metal ion binding"/>
    <property type="evidence" value="ECO:0007669"/>
    <property type="project" value="UniProtKB-KW"/>
</dbReference>
<dbReference type="Pfam" id="PF03150">
    <property type="entry name" value="CCP_MauG"/>
    <property type="match status" value="1"/>
</dbReference>
<evidence type="ECO:0000256" key="2">
    <source>
        <dbReference type="ARBA" id="ARBA00022617"/>
    </source>
</evidence>
<feature type="binding site" description="covalent" evidence="8">
    <location>
        <position position="72"/>
    </location>
    <ligand>
        <name>heme c</name>
        <dbReference type="ChEBI" id="CHEBI:61717"/>
        <label>1</label>
    </ligand>
</feature>